<reference evidence="1" key="1">
    <citation type="journal article" date="2020" name="Mol. Plant Microbe Interact.">
        <title>Genome Sequence of the Biocontrol Agent Coniothyrium minitans strain Conio (IMI 134523).</title>
        <authorList>
            <person name="Patel D."/>
            <person name="Shittu T.A."/>
            <person name="Baroncelli R."/>
            <person name="Muthumeenakshi S."/>
            <person name="Osborne T.H."/>
            <person name="Janganan T.K."/>
            <person name="Sreenivasaprasad S."/>
        </authorList>
    </citation>
    <scope>NUCLEOTIDE SEQUENCE</scope>
    <source>
        <strain evidence="1">Conio</strain>
    </source>
</reference>
<evidence type="ECO:0000313" key="1">
    <source>
        <dbReference type="EMBL" id="KAF9732853.1"/>
    </source>
</evidence>
<dbReference type="Proteomes" id="UP000756921">
    <property type="component" value="Unassembled WGS sequence"/>
</dbReference>
<dbReference type="AlphaFoldDB" id="A0A9P6GD08"/>
<keyword evidence="2" id="KW-1185">Reference proteome</keyword>
<protein>
    <submittedName>
        <fullName evidence="1">Uncharacterized protein</fullName>
    </submittedName>
</protein>
<dbReference type="OrthoDB" id="3540210at2759"/>
<organism evidence="1 2">
    <name type="scientific">Paraphaeosphaeria minitans</name>
    <dbReference type="NCBI Taxonomy" id="565426"/>
    <lineage>
        <taxon>Eukaryota</taxon>
        <taxon>Fungi</taxon>
        <taxon>Dikarya</taxon>
        <taxon>Ascomycota</taxon>
        <taxon>Pezizomycotina</taxon>
        <taxon>Dothideomycetes</taxon>
        <taxon>Pleosporomycetidae</taxon>
        <taxon>Pleosporales</taxon>
        <taxon>Massarineae</taxon>
        <taxon>Didymosphaeriaceae</taxon>
        <taxon>Paraphaeosphaeria</taxon>
    </lineage>
</organism>
<sequence length="96" mass="10647">MPYRYVPITHGDESRFAPELSQTDAVGSPLFLDSTDMLYRKKEDDPWFSAASKAPQWLKDGLRGDPLYVSDEPATVIGCTSQVLYCNPKTDACASL</sequence>
<evidence type="ECO:0000313" key="2">
    <source>
        <dbReference type="Proteomes" id="UP000756921"/>
    </source>
</evidence>
<comment type="caution">
    <text evidence="1">The sequence shown here is derived from an EMBL/GenBank/DDBJ whole genome shotgun (WGS) entry which is preliminary data.</text>
</comment>
<name>A0A9P6GD08_9PLEO</name>
<proteinExistence type="predicted"/>
<accession>A0A9P6GD08</accession>
<gene>
    <name evidence="1" type="ORF">PMIN01_08535</name>
</gene>
<dbReference type="EMBL" id="WJXW01000009">
    <property type="protein sequence ID" value="KAF9732853.1"/>
    <property type="molecule type" value="Genomic_DNA"/>
</dbReference>